<evidence type="ECO:0000256" key="4">
    <source>
        <dbReference type="ARBA" id="ARBA00022741"/>
    </source>
</evidence>
<proteinExistence type="predicted"/>
<dbReference type="GO" id="GO:0004674">
    <property type="term" value="F:protein serine/threonine kinase activity"/>
    <property type="evidence" value="ECO:0007669"/>
    <property type="project" value="UniProtKB-KW"/>
</dbReference>
<dbReference type="GO" id="GO:0004713">
    <property type="term" value="F:protein tyrosine kinase activity"/>
    <property type="evidence" value="ECO:0007669"/>
    <property type="project" value="InterPro"/>
</dbReference>
<evidence type="ECO:0000313" key="11">
    <source>
        <dbReference type="Proteomes" id="UP000630887"/>
    </source>
</evidence>
<feature type="region of interest" description="Disordered" evidence="7">
    <location>
        <begin position="462"/>
        <end position="535"/>
    </location>
</feature>
<dbReference type="RefSeq" id="WP_203691726.1">
    <property type="nucleotide sequence ID" value="NZ_BAAALC010000021.1"/>
</dbReference>
<comment type="caution">
    <text evidence="10">The sequence shown here is derived from an EMBL/GenBank/DDBJ whole genome shotgun (WGS) entry which is preliminary data.</text>
</comment>
<keyword evidence="3" id="KW-0808">Transferase</keyword>
<evidence type="ECO:0000256" key="6">
    <source>
        <dbReference type="ARBA" id="ARBA00022840"/>
    </source>
</evidence>
<dbReference type="Gene3D" id="3.30.200.20">
    <property type="entry name" value="Phosphorylase Kinase, domain 1"/>
    <property type="match status" value="1"/>
</dbReference>
<name>A0A8J3KSL5_9ACTN</name>
<dbReference type="InterPro" id="IPR020635">
    <property type="entry name" value="Tyr_kinase_cat_dom"/>
</dbReference>
<dbReference type="InterPro" id="IPR011009">
    <property type="entry name" value="Kinase-like_dom_sf"/>
</dbReference>
<keyword evidence="11" id="KW-1185">Reference proteome</keyword>
<dbReference type="GO" id="GO:0005975">
    <property type="term" value="P:carbohydrate metabolic process"/>
    <property type="evidence" value="ECO:0007669"/>
    <property type="project" value="InterPro"/>
</dbReference>
<dbReference type="SMART" id="SM00219">
    <property type="entry name" value="TyrKc"/>
    <property type="match status" value="1"/>
</dbReference>
<dbReference type="SUPFAM" id="SSF56112">
    <property type="entry name" value="Protein kinase-like (PK-like)"/>
    <property type="match status" value="1"/>
</dbReference>
<dbReference type="CDD" id="cd14014">
    <property type="entry name" value="STKc_PknB_like"/>
    <property type="match status" value="1"/>
</dbReference>
<dbReference type="AlphaFoldDB" id="A0A8J3KSL5"/>
<keyword evidence="2" id="KW-0723">Serine/threonine-protein kinase</keyword>
<evidence type="ECO:0000256" key="5">
    <source>
        <dbReference type="ARBA" id="ARBA00022777"/>
    </source>
</evidence>
<evidence type="ECO:0000313" key="10">
    <source>
        <dbReference type="EMBL" id="GIG05422.1"/>
    </source>
</evidence>
<dbReference type="PROSITE" id="PS50011">
    <property type="entry name" value="PROTEIN_KINASE_DOM"/>
    <property type="match status" value="1"/>
</dbReference>
<dbReference type="PANTHER" id="PTHR43289">
    <property type="entry name" value="MITOGEN-ACTIVATED PROTEIN KINASE KINASE KINASE 20-RELATED"/>
    <property type="match status" value="1"/>
</dbReference>
<gene>
    <name evidence="10" type="ORF">Cco03nite_21220</name>
</gene>
<keyword evidence="4" id="KW-0547">Nucleotide-binding</keyword>
<dbReference type="InterPro" id="IPR001919">
    <property type="entry name" value="CBD2"/>
</dbReference>
<feature type="domain" description="CBM2" evidence="9">
    <location>
        <begin position="350"/>
        <end position="454"/>
    </location>
</feature>
<keyword evidence="6" id="KW-0067">ATP-binding</keyword>
<evidence type="ECO:0000256" key="7">
    <source>
        <dbReference type="SAM" id="MobiDB-lite"/>
    </source>
</evidence>
<feature type="domain" description="Protein kinase" evidence="8">
    <location>
        <begin position="19"/>
        <end position="288"/>
    </location>
</feature>
<dbReference type="Pfam" id="PF00069">
    <property type="entry name" value="Pkinase"/>
    <property type="match status" value="1"/>
</dbReference>
<evidence type="ECO:0000259" key="8">
    <source>
        <dbReference type="PROSITE" id="PS50011"/>
    </source>
</evidence>
<dbReference type="InterPro" id="IPR012291">
    <property type="entry name" value="CBM2_carb-bd_dom_sf"/>
</dbReference>
<dbReference type="InterPro" id="IPR008965">
    <property type="entry name" value="CBM2/CBM3_carb-bd_dom_sf"/>
</dbReference>
<dbReference type="PANTHER" id="PTHR43289:SF6">
    <property type="entry name" value="SERINE_THREONINE-PROTEIN KINASE NEKL-3"/>
    <property type="match status" value="1"/>
</dbReference>
<protein>
    <recommendedName>
        <fullName evidence="1">non-specific serine/threonine protein kinase</fullName>
        <ecNumber evidence="1">2.7.11.1</ecNumber>
    </recommendedName>
</protein>
<dbReference type="Gene3D" id="2.60.40.290">
    <property type="match status" value="1"/>
</dbReference>
<accession>A0A8J3KSL5</accession>
<keyword evidence="5" id="KW-0418">Kinase</keyword>
<feature type="compositionally biased region" description="Low complexity" evidence="7">
    <location>
        <begin position="506"/>
        <end position="516"/>
    </location>
</feature>
<evidence type="ECO:0000256" key="2">
    <source>
        <dbReference type="ARBA" id="ARBA00022527"/>
    </source>
</evidence>
<dbReference type="Proteomes" id="UP000630887">
    <property type="component" value="Unassembled WGS sequence"/>
</dbReference>
<reference evidence="10 11" key="1">
    <citation type="submission" date="2021-01" db="EMBL/GenBank/DDBJ databases">
        <title>Whole genome shotgun sequence of Catellatospora coxensis NBRC 107359.</title>
        <authorList>
            <person name="Komaki H."/>
            <person name="Tamura T."/>
        </authorList>
    </citation>
    <scope>NUCLEOTIDE SEQUENCE [LARGE SCALE GENOMIC DNA]</scope>
    <source>
        <strain evidence="10 11">NBRC 107359</strain>
    </source>
</reference>
<organism evidence="10 11">
    <name type="scientific">Catellatospora coxensis</name>
    <dbReference type="NCBI Taxonomy" id="310354"/>
    <lineage>
        <taxon>Bacteria</taxon>
        <taxon>Bacillati</taxon>
        <taxon>Actinomycetota</taxon>
        <taxon>Actinomycetes</taxon>
        <taxon>Micromonosporales</taxon>
        <taxon>Micromonosporaceae</taxon>
        <taxon>Catellatospora</taxon>
    </lineage>
</organism>
<dbReference type="PROSITE" id="PS51173">
    <property type="entry name" value="CBM2"/>
    <property type="match status" value="1"/>
</dbReference>
<feature type="compositionally biased region" description="Pro residues" evidence="7">
    <location>
        <begin position="493"/>
        <end position="505"/>
    </location>
</feature>
<dbReference type="InterPro" id="IPR008266">
    <property type="entry name" value="Tyr_kinase_AS"/>
</dbReference>
<dbReference type="GO" id="GO:0004553">
    <property type="term" value="F:hydrolase activity, hydrolyzing O-glycosyl compounds"/>
    <property type="evidence" value="ECO:0007669"/>
    <property type="project" value="InterPro"/>
</dbReference>
<evidence type="ECO:0000256" key="1">
    <source>
        <dbReference type="ARBA" id="ARBA00012513"/>
    </source>
</evidence>
<sequence length="535" mass="55702">MTGTATSSWQAGTLLEDRYLLTEPAGRGGSATVWHARDERLGRMVAVKLLRTELLDDEAALNRLQVEAQALARLRHPNLADVYDYALVRHGSQLSAAYLVMELIDGAPLTRLLADHADLPWQQAARIGAQTADGLAAAHARGIVHRDIAPGNILLTAYGVKLIDFELCAPPGSAEYDPDGQLIGTPAYVSPERLDGRPVQPAADVYALGVLLYRMLAGRLPWRADSAVALMTAPRLRPPAPLPPVPGLPAPLAALVTACLAEQPQQRPTAAELADTLRTHTPEQIPALVPAASQGDDAPTHILPWRPTDPRRRRRHLAAAVAAAALAAAGAGWVMSTRADAPQVGPAPSPQAGAADCTAVYRLLSVGRGRYRAGLTVTNTADTPVSGPVAFAVPAKQRIDAAHGWTQHDGTATNDTVRALDAGKSTTMTVSGTYTGAHALPTTFTLAGRSCTPTLLSMSGSLLPLPTTGGATVATDPRPGIRTAPPSGRADDPAPPASASPPPQVSPSAVQPSSSPTSQDNGNGRAMASAQVESR</sequence>
<dbReference type="GO" id="GO:0030247">
    <property type="term" value="F:polysaccharide binding"/>
    <property type="evidence" value="ECO:0007669"/>
    <property type="project" value="UniProtKB-UniRule"/>
</dbReference>
<dbReference type="PROSITE" id="PS00109">
    <property type="entry name" value="PROTEIN_KINASE_TYR"/>
    <property type="match status" value="1"/>
</dbReference>
<dbReference type="SMART" id="SM00637">
    <property type="entry name" value="CBD_II"/>
    <property type="match status" value="1"/>
</dbReference>
<dbReference type="SUPFAM" id="SSF49384">
    <property type="entry name" value="Carbohydrate-binding domain"/>
    <property type="match status" value="1"/>
</dbReference>
<dbReference type="EC" id="2.7.11.1" evidence="1"/>
<dbReference type="Gene3D" id="1.10.510.10">
    <property type="entry name" value="Transferase(Phosphotransferase) domain 1"/>
    <property type="match status" value="1"/>
</dbReference>
<dbReference type="GO" id="GO:0005524">
    <property type="term" value="F:ATP binding"/>
    <property type="evidence" value="ECO:0007669"/>
    <property type="project" value="UniProtKB-KW"/>
</dbReference>
<evidence type="ECO:0000259" key="9">
    <source>
        <dbReference type="PROSITE" id="PS51173"/>
    </source>
</evidence>
<dbReference type="EMBL" id="BONI01000014">
    <property type="protein sequence ID" value="GIG05422.1"/>
    <property type="molecule type" value="Genomic_DNA"/>
</dbReference>
<dbReference type="InterPro" id="IPR000719">
    <property type="entry name" value="Prot_kinase_dom"/>
</dbReference>
<evidence type="ECO:0000256" key="3">
    <source>
        <dbReference type="ARBA" id="ARBA00022679"/>
    </source>
</evidence>